<keyword evidence="2" id="KW-1185">Reference proteome</keyword>
<sequence>MHQLCANIMGHLVTKGLYSILQAILLKGLVRVKPCLKRATLLAITNLS</sequence>
<reference evidence="1 2" key="1">
    <citation type="submission" date="2013-11" db="EMBL/GenBank/DDBJ databases">
        <title>Genome sequencing of Stegodyphus mimosarum.</title>
        <authorList>
            <person name="Bechsgaard J."/>
        </authorList>
    </citation>
    <scope>NUCLEOTIDE SEQUENCE [LARGE SCALE GENOMIC DNA]</scope>
</reference>
<evidence type="ECO:0000313" key="1">
    <source>
        <dbReference type="EMBL" id="KFM66383.1"/>
    </source>
</evidence>
<organism evidence="1 2">
    <name type="scientific">Stegodyphus mimosarum</name>
    <name type="common">African social velvet spider</name>
    <dbReference type="NCBI Taxonomy" id="407821"/>
    <lineage>
        <taxon>Eukaryota</taxon>
        <taxon>Metazoa</taxon>
        <taxon>Ecdysozoa</taxon>
        <taxon>Arthropoda</taxon>
        <taxon>Chelicerata</taxon>
        <taxon>Arachnida</taxon>
        <taxon>Araneae</taxon>
        <taxon>Araneomorphae</taxon>
        <taxon>Entelegynae</taxon>
        <taxon>Eresoidea</taxon>
        <taxon>Eresidae</taxon>
        <taxon>Stegodyphus</taxon>
    </lineage>
</organism>
<gene>
    <name evidence="1" type="ORF">X975_18342</name>
</gene>
<proteinExistence type="predicted"/>
<accession>A0A087TMP4</accession>
<evidence type="ECO:0000313" key="2">
    <source>
        <dbReference type="Proteomes" id="UP000054359"/>
    </source>
</evidence>
<protein>
    <submittedName>
        <fullName evidence="1">Ubiquitin-protein ligase E3B</fullName>
    </submittedName>
</protein>
<feature type="non-terminal residue" evidence="1">
    <location>
        <position position="48"/>
    </location>
</feature>
<dbReference type="AlphaFoldDB" id="A0A087TMP4"/>
<dbReference type="OrthoDB" id="6150171at2759"/>
<name>A0A087TMP4_STEMI</name>
<dbReference type="EMBL" id="KK115931">
    <property type="protein sequence ID" value="KFM66383.1"/>
    <property type="molecule type" value="Genomic_DNA"/>
</dbReference>
<dbReference type="STRING" id="407821.A0A087TMP4"/>
<dbReference type="GO" id="GO:0016874">
    <property type="term" value="F:ligase activity"/>
    <property type="evidence" value="ECO:0007669"/>
    <property type="project" value="UniProtKB-KW"/>
</dbReference>
<dbReference type="Proteomes" id="UP000054359">
    <property type="component" value="Unassembled WGS sequence"/>
</dbReference>
<keyword evidence="1" id="KW-0436">Ligase</keyword>